<dbReference type="EMBL" id="KC117376">
    <property type="protein sequence ID" value="AGC34319.1"/>
    <property type="molecule type" value="Genomic_DNA"/>
</dbReference>
<dbReference type="RefSeq" id="YP_007379129.1">
    <property type="nucleotide sequence ID" value="NC_020159.1"/>
</dbReference>
<name>L7TGL7_9CAUD</name>
<proteinExistence type="predicted"/>
<dbReference type="KEGG" id="vg:14477188"/>
<dbReference type="SMR" id="L7TGL7"/>
<evidence type="ECO:0000313" key="2">
    <source>
        <dbReference type="Proteomes" id="UP000011138"/>
    </source>
</evidence>
<dbReference type="GeneID" id="14477188"/>
<evidence type="ECO:0000313" key="1">
    <source>
        <dbReference type="EMBL" id="AGC34319.1"/>
    </source>
</evidence>
<reference evidence="1 2" key="1">
    <citation type="journal article" date="2013" name="J. Virol.">
        <title>Insights into head-tailed viruses infecting extremely halophilic archaea.</title>
        <authorList>
            <person name="Pietila M.K."/>
            <person name="Laurinmaki P."/>
            <person name="Russell D.A."/>
            <person name="Ko C.C."/>
            <person name="Jacobs-Sera D."/>
            <person name="Butcher S.J."/>
            <person name="Bamford D.H."/>
            <person name="Hendrix R.W."/>
        </authorList>
    </citation>
    <scope>NUCLEOTIDE SEQUENCE [LARGE SCALE GENOMIC DNA]</scope>
</reference>
<gene>
    <name evidence="1" type="primary">50</name>
    <name evidence="1" type="ORF">HSTV2_50</name>
</gene>
<dbReference type="Proteomes" id="UP000011138">
    <property type="component" value="Segment"/>
</dbReference>
<accession>L7TGL7</accession>
<sequence>MLTPIRHALLFVALLVALVLLGGLIGIRSLLNRLL</sequence>
<organism evidence="1 2">
    <name type="scientific">Halorubrum sodomense tailed virus 2</name>
    <dbReference type="NCBI Taxonomy" id="1262527"/>
    <lineage>
        <taxon>Viruses</taxon>
        <taxon>Duplodnaviria</taxon>
        <taxon>Heunggongvirae</taxon>
        <taxon>Uroviricota</taxon>
        <taxon>Caudoviricetes</taxon>
        <taxon>Thumleimavirales</taxon>
        <taxon>Hafunaviridae</taxon>
        <taxon>Mincapvirus</taxon>
        <taxon>Mincapvirus eilatense</taxon>
        <taxon>Mincapvirus HSTV2</taxon>
    </lineage>
</organism>
<keyword evidence="2" id="KW-1185">Reference proteome</keyword>
<protein>
    <submittedName>
        <fullName evidence="1">Uncharacterized protein</fullName>
    </submittedName>
</protein>